<name>A0A023B2J6_GRENI</name>
<comment type="subunit">
    <text evidence="3">Heterooligomeric complex of about 850 to 900 kDa that forms two stacked rings, 12 to 16 nm in diameter.</text>
</comment>
<evidence type="ECO:0000256" key="5">
    <source>
        <dbReference type="ARBA" id="ARBA00022741"/>
    </source>
</evidence>
<evidence type="ECO:0000256" key="6">
    <source>
        <dbReference type="ARBA" id="ARBA00022840"/>
    </source>
</evidence>
<dbReference type="SUPFAM" id="SSF54849">
    <property type="entry name" value="GroEL-intermediate domain like"/>
    <property type="match status" value="1"/>
</dbReference>
<dbReference type="eggNOG" id="KOG0361">
    <property type="taxonomic scope" value="Eukaryota"/>
</dbReference>
<dbReference type="InterPro" id="IPR002423">
    <property type="entry name" value="Cpn60/GroEL/TCP-1"/>
</dbReference>
<dbReference type="GO" id="GO:0016887">
    <property type="term" value="F:ATP hydrolysis activity"/>
    <property type="evidence" value="ECO:0007669"/>
    <property type="project" value="InterPro"/>
</dbReference>
<dbReference type="InterPro" id="IPR012720">
    <property type="entry name" value="Chap_CCT_eta"/>
</dbReference>
<dbReference type="GeneID" id="22914436"/>
<keyword evidence="7 10" id="KW-0143">Chaperone</keyword>
<dbReference type="InterPro" id="IPR027413">
    <property type="entry name" value="GROEL-like_equatorial_sf"/>
</dbReference>
<sequence>MMMSKLPMMHQPIILLKSGTEAASGTQLILSNIRACNSVVETVKTTLGPMGQDKLIQTAQKTHITNDGATIMELLCVVHPAAKILVDISQSQDAEIGDGTTSVVVLAGELLNEARQFIEDGVHPRLIIAGYQKACAMALERVQQLGIDLTKYSDDEMKTVVEKCAETSLNSKLLADHKQFFGCLIYRAVSRLSSAMGTETSSTLLNKSMVGVKKVAGGSVTDSFCVEGVAFAKCFSYAGFENAPKSFTNPKILLLDLELELKAEKENAEIRVDNASEYQKMIDTEWQMLLDRLQAMVDAGANIVLSRQAIGDIATQYFADRSVFCAGRVEEGDMKRLVKVTGGRLLTTVTQLDPKVLGTCGTFEERQIGKERYNVFEQCPRGGASTIVLRGGANQFIDEAERSLNDALMTCCRALQSQHAVGGGGAVEMEVSAYIRQTARAISGKQQLIFEAFGRAFEVIPRVLAQNSGLDAVDVVNKLRQLHNRKDDSGRWMGVDCLERSGDVVIDSVETFVWEPMSIKLNSYAAATEAACAVLSIDEMVKNPKSNAEPVGKVNRGPGRT</sequence>
<dbReference type="InterPro" id="IPR053374">
    <property type="entry name" value="TCP-1_chaperonin"/>
</dbReference>
<keyword evidence="12" id="KW-1185">Reference proteome</keyword>
<evidence type="ECO:0000256" key="4">
    <source>
        <dbReference type="ARBA" id="ARBA00022490"/>
    </source>
</evidence>
<dbReference type="InterPro" id="IPR017998">
    <property type="entry name" value="Chaperone_TCP-1"/>
</dbReference>
<dbReference type="GO" id="GO:0005524">
    <property type="term" value="F:ATP binding"/>
    <property type="evidence" value="ECO:0007669"/>
    <property type="project" value="UniProtKB-KW"/>
</dbReference>
<dbReference type="PROSITE" id="PS00995">
    <property type="entry name" value="TCP1_3"/>
    <property type="match status" value="1"/>
</dbReference>
<evidence type="ECO:0000256" key="9">
    <source>
        <dbReference type="ARBA" id="ARBA00032221"/>
    </source>
</evidence>
<dbReference type="SUPFAM" id="SSF48592">
    <property type="entry name" value="GroEL equatorial domain-like"/>
    <property type="match status" value="1"/>
</dbReference>
<evidence type="ECO:0000256" key="1">
    <source>
        <dbReference type="ARBA" id="ARBA00004496"/>
    </source>
</evidence>
<dbReference type="Gene3D" id="3.30.260.10">
    <property type="entry name" value="TCP-1-like chaperonin intermediate domain"/>
    <property type="match status" value="1"/>
</dbReference>
<dbReference type="VEuPathDB" id="CryptoDB:GNI_125860"/>
<dbReference type="RefSeq" id="XP_011132015.1">
    <property type="nucleotide sequence ID" value="XM_011133713.1"/>
</dbReference>
<dbReference type="GO" id="GO:0140662">
    <property type="term" value="F:ATP-dependent protein folding chaperone"/>
    <property type="evidence" value="ECO:0007669"/>
    <property type="project" value="InterPro"/>
</dbReference>
<dbReference type="OrthoDB" id="1935484at2759"/>
<dbReference type="PANTHER" id="PTHR11353">
    <property type="entry name" value="CHAPERONIN"/>
    <property type="match status" value="1"/>
</dbReference>
<organism evidence="11 12">
    <name type="scientific">Gregarina niphandrodes</name>
    <name type="common">Septate eugregarine</name>
    <dbReference type="NCBI Taxonomy" id="110365"/>
    <lineage>
        <taxon>Eukaryota</taxon>
        <taxon>Sar</taxon>
        <taxon>Alveolata</taxon>
        <taxon>Apicomplexa</taxon>
        <taxon>Conoidasida</taxon>
        <taxon>Gregarinasina</taxon>
        <taxon>Eugregarinorida</taxon>
        <taxon>Gregarinidae</taxon>
        <taxon>Gregarina</taxon>
    </lineage>
</organism>
<dbReference type="PROSITE" id="PS00751">
    <property type="entry name" value="TCP1_2"/>
    <property type="match status" value="1"/>
</dbReference>
<dbReference type="InterPro" id="IPR027409">
    <property type="entry name" value="GroEL-like_apical_dom_sf"/>
</dbReference>
<keyword evidence="6 10" id="KW-0067">ATP-binding</keyword>
<dbReference type="AlphaFoldDB" id="A0A023B2J6"/>
<evidence type="ECO:0000256" key="3">
    <source>
        <dbReference type="ARBA" id="ARBA00011531"/>
    </source>
</evidence>
<reference evidence="11" key="1">
    <citation type="submission" date="2013-12" db="EMBL/GenBank/DDBJ databases">
        <authorList>
            <person name="Omoto C.K."/>
            <person name="Sibley D."/>
            <person name="Venepally P."/>
            <person name="Hadjithomas M."/>
            <person name="Karamycheva S."/>
            <person name="Brunk B."/>
            <person name="Roos D."/>
            <person name="Caler E."/>
            <person name="Lorenzi H."/>
        </authorList>
    </citation>
    <scope>NUCLEOTIDE SEQUENCE</scope>
</reference>
<comment type="caution">
    <text evidence="11">The sequence shown here is derived from an EMBL/GenBank/DDBJ whole genome shotgun (WGS) entry which is preliminary data.</text>
</comment>
<evidence type="ECO:0000256" key="7">
    <source>
        <dbReference type="ARBA" id="ARBA00023186"/>
    </source>
</evidence>
<dbReference type="OMA" id="HRKGNTW"/>
<dbReference type="GO" id="GO:0005832">
    <property type="term" value="C:chaperonin-containing T-complex"/>
    <property type="evidence" value="ECO:0007669"/>
    <property type="project" value="UniProtKB-ARBA"/>
</dbReference>
<dbReference type="Proteomes" id="UP000019763">
    <property type="component" value="Unassembled WGS sequence"/>
</dbReference>
<dbReference type="Pfam" id="PF00118">
    <property type="entry name" value="Cpn60_TCP1"/>
    <property type="match status" value="1"/>
</dbReference>
<comment type="similarity">
    <text evidence="2 10">Belongs to the TCP-1 chaperonin family.</text>
</comment>
<dbReference type="FunFam" id="3.50.7.10:FF:000006">
    <property type="entry name" value="T-complex protein 1 subunit eta"/>
    <property type="match status" value="1"/>
</dbReference>
<dbReference type="EMBL" id="AFNH02000937">
    <property type="protein sequence ID" value="EZG50493.1"/>
    <property type="molecule type" value="Genomic_DNA"/>
</dbReference>
<dbReference type="NCBIfam" id="NF041083">
    <property type="entry name" value="thermosome_beta"/>
    <property type="match status" value="1"/>
</dbReference>
<dbReference type="GO" id="GO:0051082">
    <property type="term" value="F:unfolded protein binding"/>
    <property type="evidence" value="ECO:0007669"/>
    <property type="project" value="InterPro"/>
</dbReference>
<dbReference type="Gene3D" id="3.50.7.10">
    <property type="entry name" value="GroEL"/>
    <property type="match status" value="1"/>
</dbReference>
<dbReference type="Gene3D" id="1.10.560.10">
    <property type="entry name" value="GroEL-like equatorial domain"/>
    <property type="match status" value="1"/>
</dbReference>
<keyword evidence="4" id="KW-0963">Cytoplasm</keyword>
<protein>
    <recommendedName>
        <fullName evidence="9">CCT-eta</fullName>
    </recommendedName>
</protein>
<dbReference type="InterPro" id="IPR002194">
    <property type="entry name" value="Chaperonin_TCP-1_CS"/>
</dbReference>
<evidence type="ECO:0000313" key="11">
    <source>
        <dbReference type="EMBL" id="EZG50493.1"/>
    </source>
</evidence>
<evidence type="ECO:0000313" key="12">
    <source>
        <dbReference type="Proteomes" id="UP000019763"/>
    </source>
</evidence>
<evidence type="ECO:0000256" key="2">
    <source>
        <dbReference type="ARBA" id="ARBA00008020"/>
    </source>
</evidence>
<evidence type="ECO:0000256" key="8">
    <source>
        <dbReference type="ARBA" id="ARBA00024677"/>
    </source>
</evidence>
<dbReference type="NCBIfam" id="TIGR02345">
    <property type="entry name" value="chap_CCT_eta"/>
    <property type="match status" value="1"/>
</dbReference>
<dbReference type="PRINTS" id="PR00304">
    <property type="entry name" value="TCOMPLEXTCP1"/>
</dbReference>
<dbReference type="SUPFAM" id="SSF52029">
    <property type="entry name" value="GroEL apical domain-like"/>
    <property type="match status" value="1"/>
</dbReference>
<keyword evidence="5 10" id="KW-0547">Nucleotide-binding</keyword>
<gene>
    <name evidence="11" type="ORF">GNI_125860</name>
</gene>
<accession>A0A023B2J6</accession>
<proteinExistence type="inferred from homology"/>
<comment type="function">
    <text evidence="8">Molecular chaperone; assists the folding of proteins upon ATP hydrolysis. Known to play a role, in vitro, in the folding of actin and tubulin.</text>
</comment>
<dbReference type="InterPro" id="IPR027410">
    <property type="entry name" value="TCP-1-like_intermed_sf"/>
</dbReference>
<dbReference type="PROSITE" id="PS00750">
    <property type="entry name" value="TCP1_1"/>
    <property type="match status" value="1"/>
</dbReference>
<evidence type="ECO:0000256" key="10">
    <source>
        <dbReference type="RuleBase" id="RU004187"/>
    </source>
</evidence>
<dbReference type="FunFam" id="1.10.560.10:FF:000017">
    <property type="entry name" value="T-complex protein 1 subunit eta"/>
    <property type="match status" value="1"/>
</dbReference>
<comment type="subcellular location">
    <subcellularLocation>
        <location evidence="1">Cytoplasm</location>
    </subcellularLocation>
</comment>